<dbReference type="Proteomes" id="UP000307943">
    <property type="component" value="Unassembled WGS sequence"/>
</dbReference>
<keyword evidence="7" id="KW-1185">Reference proteome</keyword>
<feature type="binding site" evidence="5">
    <location>
        <position position="181"/>
    </location>
    <ligand>
        <name>molybdate</name>
        <dbReference type="ChEBI" id="CHEBI:36264"/>
    </ligand>
</feature>
<keyword evidence="2 5" id="KW-0500">Molybdenum</keyword>
<dbReference type="AlphaFoldDB" id="A0A5C4T6C6"/>
<dbReference type="PANTHER" id="PTHR30632:SF0">
    <property type="entry name" value="SULFATE-BINDING PROTEIN"/>
    <property type="match status" value="1"/>
</dbReference>
<dbReference type="FunFam" id="3.40.190.10:FF:000035">
    <property type="entry name" value="Molybdate ABC transporter substrate-binding protein"/>
    <property type="match status" value="1"/>
</dbReference>
<comment type="similarity">
    <text evidence="1">Belongs to the bacterial solute-binding protein ModA family.</text>
</comment>
<dbReference type="GO" id="GO:0046872">
    <property type="term" value="F:metal ion binding"/>
    <property type="evidence" value="ECO:0007669"/>
    <property type="project" value="UniProtKB-KW"/>
</dbReference>
<dbReference type="GO" id="GO:1901359">
    <property type="term" value="F:tungstate binding"/>
    <property type="evidence" value="ECO:0007669"/>
    <property type="project" value="UniProtKB-ARBA"/>
</dbReference>
<dbReference type="InterPro" id="IPR041879">
    <property type="entry name" value="YvgL-like_PBP2"/>
</dbReference>
<dbReference type="GO" id="GO:0015689">
    <property type="term" value="P:molybdate ion transport"/>
    <property type="evidence" value="ECO:0007669"/>
    <property type="project" value="InterPro"/>
</dbReference>
<evidence type="ECO:0000313" key="6">
    <source>
        <dbReference type="EMBL" id="TNJ63877.1"/>
    </source>
</evidence>
<dbReference type="GO" id="GO:0030973">
    <property type="term" value="F:molybdate ion binding"/>
    <property type="evidence" value="ECO:0007669"/>
    <property type="project" value="TreeGrafter"/>
</dbReference>
<dbReference type="EMBL" id="VDCQ01000037">
    <property type="protein sequence ID" value="TNJ63877.1"/>
    <property type="molecule type" value="Genomic_DNA"/>
</dbReference>
<feature type="binding site" evidence="5">
    <location>
        <position position="226"/>
    </location>
    <ligand>
        <name>molybdate</name>
        <dbReference type="ChEBI" id="CHEBI:36264"/>
    </ligand>
</feature>
<sequence>MIFSRTAIGRIEYGLTVGNEQRGVFRLLSSNFRSTVVIISLLSVALLGCGTKKEPTAAADRTELTISAAASLTDALNEVKATYEQQNKTIRLNFNFGASGALQQQIEQGAPADLFLSAASKNMKALIDKQLIDPARNKTWLINELVVAVAADGKSGVRSIGDLQQKDVMHLALGEPQTVPAGTYAKEALTYAKLWDALQTKLVYGKDVRQVLTYVETGNAEAGFVYKTDALGSSKVKVAFSVDPNAYTPIEYPAGVVKATKHSKEAGDFYTYLQSKEALDIFVKYGFTVAR</sequence>
<dbReference type="PANTHER" id="PTHR30632">
    <property type="entry name" value="MOLYBDATE-BINDING PERIPLASMIC PROTEIN"/>
    <property type="match status" value="1"/>
</dbReference>
<evidence type="ECO:0000256" key="2">
    <source>
        <dbReference type="ARBA" id="ARBA00022505"/>
    </source>
</evidence>
<dbReference type="Gene3D" id="3.40.190.10">
    <property type="entry name" value="Periplasmic binding protein-like II"/>
    <property type="match status" value="2"/>
</dbReference>
<dbReference type="CDD" id="cd13537">
    <property type="entry name" value="PBP2_YvgL_like"/>
    <property type="match status" value="1"/>
</dbReference>
<gene>
    <name evidence="6" type="primary">modA</name>
    <name evidence="6" type="ORF">FE784_23490</name>
</gene>
<evidence type="ECO:0000256" key="1">
    <source>
        <dbReference type="ARBA" id="ARBA00009175"/>
    </source>
</evidence>
<dbReference type="PIRSF" id="PIRSF004846">
    <property type="entry name" value="ModA"/>
    <property type="match status" value="1"/>
</dbReference>
<dbReference type="InterPro" id="IPR005950">
    <property type="entry name" value="ModA"/>
</dbReference>
<keyword evidence="4" id="KW-0732">Signal</keyword>
<comment type="caution">
    <text evidence="6">The sequence shown here is derived from an EMBL/GenBank/DDBJ whole genome shotgun (WGS) entry which is preliminary data.</text>
</comment>
<accession>A0A5C4T6C6</accession>
<dbReference type="SUPFAM" id="SSF53850">
    <property type="entry name" value="Periplasmic binding protein-like II"/>
    <property type="match status" value="1"/>
</dbReference>
<feature type="binding site" evidence="5">
    <location>
        <position position="99"/>
    </location>
    <ligand>
        <name>molybdate</name>
        <dbReference type="ChEBI" id="CHEBI:36264"/>
    </ligand>
</feature>
<evidence type="ECO:0000256" key="5">
    <source>
        <dbReference type="PIRSR" id="PIRSR004846-1"/>
    </source>
</evidence>
<dbReference type="OrthoDB" id="9785015at2"/>
<organism evidence="6 7">
    <name type="scientific">Paenibacillus hemerocallicola</name>
    <dbReference type="NCBI Taxonomy" id="1172614"/>
    <lineage>
        <taxon>Bacteria</taxon>
        <taxon>Bacillati</taxon>
        <taxon>Bacillota</taxon>
        <taxon>Bacilli</taxon>
        <taxon>Bacillales</taxon>
        <taxon>Paenibacillaceae</taxon>
        <taxon>Paenibacillus</taxon>
    </lineage>
</organism>
<evidence type="ECO:0000256" key="4">
    <source>
        <dbReference type="ARBA" id="ARBA00022729"/>
    </source>
</evidence>
<evidence type="ECO:0000256" key="3">
    <source>
        <dbReference type="ARBA" id="ARBA00022723"/>
    </source>
</evidence>
<feature type="binding site" evidence="5">
    <location>
        <position position="71"/>
    </location>
    <ligand>
        <name>molybdate</name>
        <dbReference type="ChEBI" id="CHEBI:36264"/>
    </ligand>
</feature>
<dbReference type="Pfam" id="PF13531">
    <property type="entry name" value="SBP_bac_11"/>
    <property type="match status" value="1"/>
</dbReference>
<evidence type="ECO:0000313" key="7">
    <source>
        <dbReference type="Proteomes" id="UP000307943"/>
    </source>
</evidence>
<protein>
    <submittedName>
        <fullName evidence="6">Molybdate ABC transporter substrate-binding protein</fullName>
    </submittedName>
</protein>
<keyword evidence="3 5" id="KW-0479">Metal-binding</keyword>
<reference evidence="6 7" key="1">
    <citation type="submission" date="2019-05" db="EMBL/GenBank/DDBJ databases">
        <title>We sequenced the genome of Paenibacillus hemerocallicola KCTC 33185 for further insight into its adaptation and study the phylogeny of Paenibacillus.</title>
        <authorList>
            <person name="Narsing Rao M.P."/>
        </authorList>
    </citation>
    <scope>NUCLEOTIDE SEQUENCE [LARGE SCALE GENOMIC DNA]</scope>
    <source>
        <strain evidence="6 7">KCTC 33185</strain>
    </source>
</reference>
<dbReference type="NCBIfam" id="TIGR01256">
    <property type="entry name" value="modA"/>
    <property type="match status" value="1"/>
</dbReference>
<feature type="binding site" evidence="5">
    <location>
        <position position="208"/>
    </location>
    <ligand>
        <name>molybdate</name>
        <dbReference type="ChEBI" id="CHEBI:36264"/>
    </ligand>
</feature>
<name>A0A5C4T6C6_9BACL</name>
<dbReference type="InterPro" id="IPR050682">
    <property type="entry name" value="ModA/WtpA"/>
</dbReference>
<proteinExistence type="inferred from homology"/>